<organism evidence="1 2">
    <name type="scientific">Belliella alkalica</name>
    <dbReference type="NCBI Taxonomy" id="1730871"/>
    <lineage>
        <taxon>Bacteria</taxon>
        <taxon>Pseudomonadati</taxon>
        <taxon>Bacteroidota</taxon>
        <taxon>Cytophagia</taxon>
        <taxon>Cytophagales</taxon>
        <taxon>Cyclobacteriaceae</taxon>
        <taxon>Belliella</taxon>
    </lineage>
</organism>
<keyword evidence="2" id="KW-1185">Reference proteome</keyword>
<dbReference type="Proteomes" id="UP001165430">
    <property type="component" value="Unassembled WGS sequence"/>
</dbReference>
<name>A0ABS9VG55_9BACT</name>
<accession>A0ABS9VG55</accession>
<dbReference type="EMBL" id="JAKZGO010000022">
    <property type="protein sequence ID" value="MCH7415428.1"/>
    <property type="molecule type" value="Genomic_DNA"/>
</dbReference>
<reference evidence="1" key="1">
    <citation type="submission" date="2022-03" db="EMBL/GenBank/DDBJ databases">
        <title>De novo assembled genomes of Belliella spp. (Cyclobacteriaceae) strains.</title>
        <authorList>
            <person name="Szabo A."/>
            <person name="Korponai K."/>
            <person name="Felfoldi T."/>
        </authorList>
    </citation>
    <scope>NUCLEOTIDE SEQUENCE</scope>
    <source>
        <strain evidence="1">DSM 111903</strain>
    </source>
</reference>
<proteinExistence type="predicted"/>
<evidence type="ECO:0000313" key="1">
    <source>
        <dbReference type="EMBL" id="MCH7415428.1"/>
    </source>
</evidence>
<sequence length="112" mass="12227">MSETLQVSAKERSIDYCGMLAKAINLDEKSIKELSELNFGDASGYDHGAVLVELITKVGETKYIQSISGIDKAQKSQLKAYLGVGLEYGSVPNLTSRRIETAFPALNNFLSH</sequence>
<protein>
    <submittedName>
        <fullName evidence="1">Uncharacterized protein</fullName>
    </submittedName>
</protein>
<dbReference type="RefSeq" id="WP_241414314.1">
    <property type="nucleotide sequence ID" value="NZ_JAKZGO010000022.1"/>
</dbReference>
<evidence type="ECO:0000313" key="2">
    <source>
        <dbReference type="Proteomes" id="UP001165430"/>
    </source>
</evidence>
<comment type="caution">
    <text evidence="1">The sequence shown here is derived from an EMBL/GenBank/DDBJ whole genome shotgun (WGS) entry which is preliminary data.</text>
</comment>
<gene>
    <name evidence="1" type="ORF">MM213_18150</name>
</gene>